<evidence type="ECO:0000256" key="3">
    <source>
        <dbReference type="ARBA" id="ARBA00022729"/>
    </source>
</evidence>
<keyword evidence="9" id="KW-1185">Reference proteome</keyword>
<feature type="domain" description="RagB/SusD" evidence="6">
    <location>
        <begin position="349"/>
        <end position="482"/>
    </location>
</feature>
<evidence type="ECO:0000259" key="6">
    <source>
        <dbReference type="Pfam" id="PF07980"/>
    </source>
</evidence>
<dbReference type="InterPro" id="IPR012944">
    <property type="entry name" value="SusD_RagB_dom"/>
</dbReference>
<dbReference type="Gene3D" id="1.25.40.390">
    <property type="match status" value="1"/>
</dbReference>
<keyword evidence="3" id="KW-0732">Signal</keyword>
<evidence type="ECO:0000256" key="2">
    <source>
        <dbReference type="ARBA" id="ARBA00006275"/>
    </source>
</evidence>
<keyword evidence="4" id="KW-0472">Membrane</keyword>
<comment type="similarity">
    <text evidence="2">Belongs to the SusD family.</text>
</comment>
<evidence type="ECO:0000259" key="7">
    <source>
        <dbReference type="Pfam" id="PF14322"/>
    </source>
</evidence>
<dbReference type="Pfam" id="PF07980">
    <property type="entry name" value="SusD_RagB"/>
    <property type="match status" value="1"/>
</dbReference>
<feature type="domain" description="SusD-like N-terminal" evidence="7">
    <location>
        <begin position="20"/>
        <end position="226"/>
    </location>
</feature>
<dbReference type="EMBL" id="RZNH01000051">
    <property type="protein sequence ID" value="NOU62075.1"/>
    <property type="molecule type" value="Genomic_DNA"/>
</dbReference>
<organism evidence="8 9">
    <name type="scientific">Marinifilum caeruleilacunae</name>
    <dbReference type="NCBI Taxonomy" id="2499076"/>
    <lineage>
        <taxon>Bacteria</taxon>
        <taxon>Pseudomonadati</taxon>
        <taxon>Bacteroidota</taxon>
        <taxon>Bacteroidia</taxon>
        <taxon>Marinilabiliales</taxon>
        <taxon>Marinifilaceae</taxon>
    </lineage>
</organism>
<keyword evidence="5" id="KW-0998">Cell outer membrane</keyword>
<proteinExistence type="inferred from homology"/>
<dbReference type="RefSeq" id="WP_171597336.1">
    <property type="nucleotide sequence ID" value="NZ_RZNH01000051.1"/>
</dbReference>
<name>A0ABX1X1W9_9BACT</name>
<comment type="caution">
    <text evidence="8">The sequence shown here is derived from an EMBL/GenBank/DDBJ whole genome shotgun (WGS) entry which is preliminary data.</text>
</comment>
<evidence type="ECO:0000256" key="4">
    <source>
        <dbReference type="ARBA" id="ARBA00023136"/>
    </source>
</evidence>
<dbReference type="Pfam" id="PF14322">
    <property type="entry name" value="SusD-like_3"/>
    <property type="match status" value="1"/>
</dbReference>
<dbReference type="Proteomes" id="UP000732105">
    <property type="component" value="Unassembled WGS sequence"/>
</dbReference>
<dbReference type="InterPro" id="IPR011990">
    <property type="entry name" value="TPR-like_helical_dom_sf"/>
</dbReference>
<dbReference type="InterPro" id="IPR033985">
    <property type="entry name" value="SusD-like_N"/>
</dbReference>
<evidence type="ECO:0000313" key="9">
    <source>
        <dbReference type="Proteomes" id="UP000732105"/>
    </source>
</evidence>
<reference evidence="8 9" key="1">
    <citation type="submission" date="2018-12" db="EMBL/GenBank/DDBJ databases">
        <title>Marinifilum JC070 sp. nov., a marine bacterium isolated from Yongle Blue Hole in the South China Sea.</title>
        <authorList>
            <person name="Fu T."/>
        </authorList>
    </citation>
    <scope>NUCLEOTIDE SEQUENCE [LARGE SCALE GENOMIC DNA]</scope>
    <source>
        <strain evidence="8 9">JC070</strain>
    </source>
</reference>
<protein>
    <submittedName>
        <fullName evidence="8">RagB/SusD family nutrient uptake outer membrane protein</fullName>
    </submittedName>
</protein>
<evidence type="ECO:0000313" key="8">
    <source>
        <dbReference type="EMBL" id="NOU62075.1"/>
    </source>
</evidence>
<dbReference type="PROSITE" id="PS51257">
    <property type="entry name" value="PROKAR_LIPOPROTEIN"/>
    <property type="match status" value="1"/>
</dbReference>
<evidence type="ECO:0000256" key="5">
    <source>
        <dbReference type="ARBA" id="ARBA00023237"/>
    </source>
</evidence>
<sequence>MKNIFAILLMFVVLFSACDDYLEEKPSKTNQQEIESTNDINLLLDNTKDLFNSGHVISDVSFTTISDDIQFHDNVYAAFSTWIPYEQVQSYAWQDEIMAVSDESWTKSYKHIWLANYIINNVDGLEGSDEEKANLKAEAHLIKAYKLLALAMKHCLYPSSANASELGLPLKATTEFEELPARSNLDDTFLEIEANIIEGLKINKERTDSWRESKSSAAALAARFYMYVHDFVNAKKYAQQALSLWDRMVNMETEITINKKFGLYDVPSTGDISTFSNAFYSAWESQYKLYVVEDYNLYPSSDLIASYEATDIRSKFYTQWYLNLYFGLTENNYIYNKFNGAVSTGPDVAEMYYILAECAGREGDYATCMQNVEAVRVNRYAAADYMAMPLPASVKEAVQLVVDERRREFPFTSSRWSDIKRLNAEGLLDPITLSRDFYALQDGNVNFAAPQTYTLEPNSRKYARPLPNEVINLTDGKVEQNTY</sequence>
<evidence type="ECO:0000256" key="1">
    <source>
        <dbReference type="ARBA" id="ARBA00004442"/>
    </source>
</evidence>
<comment type="subcellular location">
    <subcellularLocation>
        <location evidence="1">Cell outer membrane</location>
    </subcellularLocation>
</comment>
<accession>A0ABX1X1W9</accession>
<gene>
    <name evidence="8" type="ORF">ELS83_19935</name>
</gene>
<dbReference type="SUPFAM" id="SSF48452">
    <property type="entry name" value="TPR-like"/>
    <property type="match status" value="1"/>
</dbReference>